<sequence length="213" mass="24515">MGWSGHQEGQRVSGPSFSQWSDSEIRIFLMEWEVVEQEMGHPGRKIHKKTRALCQRLYQRGLKKNWQSCFNLLVSLQNLHRILCSERPLIEMVFSSLVEAQYRVLGHRLQGSRLPERLCDWVGIHLISRDLQSPMALPSPMYQPWDYGISVPSGEPEVNSSPMILREESLVPRWDPWNPSYPLTVPHLFPAFFPGDANPHQLCSASDENQGPQ</sequence>
<evidence type="ECO:0000313" key="2">
    <source>
        <dbReference type="RefSeq" id="XP_040596424.1"/>
    </source>
</evidence>
<reference evidence="2" key="1">
    <citation type="submission" date="2025-08" db="UniProtKB">
        <authorList>
            <consortium name="RefSeq"/>
        </authorList>
    </citation>
    <scope>IDENTIFICATION</scope>
    <source>
        <tissue evidence="2">Liver</tissue>
    </source>
</reference>
<gene>
    <name evidence="2" type="primary">LOC121137789</name>
</gene>
<protein>
    <recommendedName>
        <fullName evidence="3">Myb/SANT-like DNA-binding domain-containing protein 1</fullName>
    </recommendedName>
</protein>
<accession>A0ABM2X0I5</accession>
<dbReference type="Proteomes" id="UP000886700">
    <property type="component" value="Unplaced"/>
</dbReference>
<organism evidence="1 2">
    <name type="scientific">Mesocricetus auratus</name>
    <name type="common">Golden hamster</name>
    <dbReference type="NCBI Taxonomy" id="10036"/>
    <lineage>
        <taxon>Eukaryota</taxon>
        <taxon>Metazoa</taxon>
        <taxon>Chordata</taxon>
        <taxon>Craniata</taxon>
        <taxon>Vertebrata</taxon>
        <taxon>Euteleostomi</taxon>
        <taxon>Mammalia</taxon>
        <taxon>Eutheria</taxon>
        <taxon>Euarchontoglires</taxon>
        <taxon>Glires</taxon>
        <taxon>Rodentia</taxon>
        <taxon>Myomorpha</taxon>
        <taxon>Muroidea</taxon>
        <taxon>Cricetidae</taxon>
        <taxon>Cricetinae</taxon>
        <taxon>Mesocricetus</taxon>
    </lineage>
</organism>
<dbReference type="PANTHER" id="PTHR31512:SF2">
    <property type="entry name" value="MYB_SANT DNA BINDING DOMAIN CONTAINING 5"/>
    <property type="match status" value="1"/>
</dbReference>
<dbReference type="RefSeq" id="XP_040596424.1">
    <property type="nucleotide sequence ID" value="XM_040740490.1"/>
</dbReference>
<dbReference type="PANTHER" id="PTHR31512">
    <property type="entry name" value="GENE 12569-RELATED"/>
    <property type="match status" value="1"/>
</dbReference>
<evidence type="ECO:0008006" key="3">
    <source>
        <dbReference type="Google" id="ProtNLM"/>
    </source>
</evidence>
<proteinExistence type="predicted"/>
<dbReference type="GeneID" id="121137789"/>
<evidence type="ECO:0000313" key="1">
    <source>
        <dbReference type="Proteomes" id="UP000886700"/>
    </source>
</evidence>
<keyword evidence="1" id="KW-1185">Reference proteome</keyword>
<name>A0ABM2X0I5_MESAU</name>